<dbReference type="GO" id="GO:0005525">
    <property type="term" value="F:GTP binding"/>
    <property type="evidence" value="ECO:0007669"/>
    <property type="project" value="UniProtKB-KW"/>
</dbReference>
<dbReference type="InterPro" id="IPR027417">
    <property type="entry name" value="P-loop_NTPase"/>
</dbReference>
<sequence length="167" mass="19331">MMELVIAVCGGDKVGKSSIIKSFFGQDYMPDHAVQYKYIGSKDLVHIYVEKFRSSLSNPDGCIFVYDITSLDSFSTMCDKYRDVGRMFRQNKIVFGNKTDLDITRRISQIEVDDWTREKGLKHLVGNSYEKSTIDEAFYRLIQDIILGTGDQYLADRFRNFVTRTRC</sequence>
<dbReference type="InterPro" id="IPR001806">
    <property type="entry name" value="Small_GTPase"/>
</dbReference>
<evidence type="ECO:0000256" key="1">
    <source>
        <dbReference type="ARBA" id="ARBA00022741"/>
    </source>
</evidence>
<name>A0A7D9JHL0_PARCT</name>
<evidence type="ECO:0000313" key="4">
    <source>
        <dbReference type="Proteomes" id="UP001152795"/>
    </source>
</evidence>
<dbReference type="PROSITE" id="PS51419">
    <property type="entry name" value="RAB"/>
    <property type="match status" value="1"/>
</dbReference>
<dbReference type="AlphaFoldDB" id="A0A7D9JHL0"/>
<dbReference type="SMART" id="SM00175">
    <property type="entry name" value="RAB"/>
    <property type="match status" value="1"/>
</dbReference>
<accession>A0A7D9JHL0</accession>
<dbReference type="GO" id="GO:0003924">
    <property type="term" value="F:GTPase activity"/>
    <property type="evidence" value="ECO:0007669"/>
    <property type="project" value="InterPro"/>
</dbReference>
<dbReference type="SMART" id="SM00173">
    <property type="entry name" value="RAS"/>
    <property type="match status" value="1"/>
</dbReference>
<keyword evidence="1" id="KW-0547">Nucleotide-binding</keyword>
<gene>
    <name evidence="3" type="ORF">PACLA_8A008052</name>
</gene>
<proteinExistence type="predicted"/>
<organism evidence="3 4">
    <name type="scientific">Paramuricea clavata</name>
    <name type="common">Red gorgonian</name>
    <name type="synonym">Violescent sea-whip</name>
    <dbReference type="NCBI Taxonomy" id="317549"/>
    <lineage>
        <taxon>Eukaryota</taxon>
        <taxon>Metazoa</taxon>
        <taxon>Cnidaria</taxon>
        <taxon>Anthozoa</taxon>
        <taxon>Octocorallia</taxon>
        <taxon>Malacalcyonacea</taxon>
        <taxon>Plexauridae</taxon>
        <taxon>Paramuricea</taxon>
    </lineage>
</organism>
<dbReference type="Gene3D" id="3.40.50.300">
    <property type="entry name" value="P-loop containing nucleotide triphosphate hydrolases"/>
    <property type="match status" value="1"/>
</dbReference>
<dbReference type="GO" id="GO:0007165">
    <property type="term" value="P:signal transduction"/>
    <property type="evidence" value="ECO:0007669"/>
    <property type="project" value="InterPro"/>
</dbReference>
<reference evidence="3" key="1">
    <citation type="submission" date="2020-04" db="EMBL/GenBank/DDBJ databases">
        <authorList>
            <person name="Alioto T."/>
            <person name="Alioto T."/>
            <person name="Gomez Garrido J."/>
        </authorList>
    </citation>
    <scope>NUCLEOTIDE SEQUENCE</scope>
    <source>
        <strain evidence="3">A484AB</strain>
    </source>
</reference>
<protein>
    <submittedName>
        <fullName evidence="3">Ras-related Rab-4B</fullName>
    </submittedName>
</protein>
<dbReference type="GO" id="GO:0016020">
    <property type="term" value="C:membrane"/>
    <property type="evidence" value="ECO:0007669"/>
    <property type="project" value="InterPro"/>
</dbReference>
<dbReference type="Pfam" id="PF00071">
    <property type="entry name" value="Ras"/>
    <property type="match status" value="1"/>
</dbReference>
<dbReference type="Proteomes" id="UP001152795">
    <property type="component" value="Unassembled WGS sequence"/>
</dbReference>
<keyword evidence="2" id="KW-0342">GTP-binding</keyword>
<dbReference type="PANTHER" id="PTHR24070">
    <property type="entry name" value="RAS, DI-RAS, AND RHEB FAMILY MEMBERS OF SMALL GTPASE SUPERFAMILY"/>
    <property type="match status" value="1"/>
</dbReference>
<evidence type="ECO:0000256" key="2">
    <source>
        <dbReference type="ARBA" id="ARBA00023134"/>
    </source>
</evidence>
<comment type="caution">
    <text evidence="3">The sequence shown here is derived from an EMBL/GenBank/DDBJ whole genome shotgun (WGS) entry which is preliminary data.</text>
</comment>
<evidence type="ECO:0000313" key="3">
    <source>
        <dbReference type="EMBL" id="CAB4029447.1"/>
    </source>
</evidence>
<dbReference type="EMBL" id="CACRXK020016180">
    <property type="protein sequence ID" value="CAB4029447.1"/>
    <property type="molecule type" value="Genomic_DNA"/>
</dbReference>
<dbReference type="SUPFAM" id="SSF52540">
    <property type="entry name" value="P-loop containing nucleoside triphosphate hydrolases"/>
    <property type="match status" value="1"/>
</dbReference>
<dbReference type="InterPro" id="IPR020849">
    <property type="entry name" value="Small_GTPase_Ras-type"/>
</dbReference>
<keyword evidence="4" id="KW-1185">Reference proteome</keyword>